<feature type="domain" description="Glycosyl transferase family 1" evidence="2">
    <location>
        <begin position="185"/>
        <end position="345"/>
    </location>
</feature>
<proteinExistence type="predicted"/>
<evidence type="ECO:0000259" key="2">
    <source>
        <dbReference type="Pfam" id="PF00534"/>
    </source>
</evidence>
<dbReference type="PANTHER" id="PTHR46401">
    <property type="entry name" value="GLYCOSYLTRANSFERASE WBBK-RELATED"/>
    <property type="match status" value="1"/>
</dbReference>
<dbReference type="Gene3D" id="3.40.50.2000">
    <property type="entry name" value="Glycogen Phosphorylase B"/>
    <property type="match status" value="2"/>
</dbReference>
<dbReference type="AlphaFoldDB" id="A0A5P8WCH3"/>
<evidence type="ECO:0000256" key="1">
    <source>
        <dbReference type="ARBA" id="ARBA00022679"/>
    </source>
</evidence>
<dbReference type="KEGG" id="nsh:GXM_07828"/>
<keyword evidence="4" id="KW-1185">Reference proteome</keyword>
<organism evidence="3 4">
    <name type="scientific">Nostoc sphaeroides CCNUC1</name>
    <dbReference type="NCBI Taxonomy" id="2653204"/>
    <lineage>
        <taxon>Bacteria</taxon>
        <taxon>Bacillati</taxon>
        <taxon>Cyanobacteriota</taxon>
        <taxon>Cyanophyceae</taxon>
        <taxon>Nostocales</taxon>
        <taxon>Nostocaceae</taxon>
        <taxon>Nostoc</taxon>
    </lineage>
</organism>
<protein>
    <submittedName>
        <fullName evidence="3">Glycosyl transferase group 1</fullName>
    </submittedName>
</protein>
<dbReference type="Pfam" id="PF00534">
    <property type="entry name" value="Glycos_transf_1"/>
    <property type="match status" value="1"/>
</dbReference>
<dbReference type="Proteomes" id="UP000326678">
    <property type="component" value="Chromosome Gxm2"/>
</dbReference>
<dbReference type="SUPFAM" id="SSF53756">
    <property type="entry name" value="UDP-Glycosyltransferase/glycogen phosphorylase"/>
    <property type="match status" value="1"/>
</dbReference>
<sequence length="384" mass="43529">MNKNIKVYLACTGVGIINRGIETFACECFYGLQSTEGLQIELFKGAGDEKLDEHRLWNLPRNGNLAPFLGKFIKRNGYVVEQLSSFLPFVYHIKKGRPDIIFYSDSNLGFQLYWWRKQIGVPYRLVFSNGGPCNPPFSRTDYVQQVAPFYREQALEAGEPPSKHFLVPYGINVPNGDPLLNHQQRQNIKQRLGLPCDRPIIISVGWISATHKRMNYVVDEVAALPEPRPYLVMLGYMDESSEAIVNQATLHLGKQGFTALSVPYEQVSQYYQVADIFVLGSLQEGFGRVYLEALIHGLPCVANDHPVMRYVLGSQGTFADLSKPGSMTQAIAQILQQGQPPQAIIHRREYVRERFSWKNLTPAYMEMFHACLAQEKDCVVSMQN</sequence>
<reference evidence="3 4" key="1">
    <citation type="submission" date="2019-10" db="EMBL/GenBank/DDBJ databases">
        <title>Genomic and transcriptomic insights into the perfect genentic adaptation of a filamentous nitrogen-fixing cyanobacterium to rice fields.</title>
        <authorList>
            <person name="Chen Z."/>
        </authorList>
    </citation>
    <scope>NUCLEOTIDE SEQUENCE [LARGE SCALE GENOMIC DNA]</scope>
    <source>
        <strain evidence="3">CCNUC1</strain>
    </source>
</reference>
<dbReference type="PANTHER" id="PTHR46401:SF2">
    <property type="entry name" value="GLYCOSYLTRANSFERASE WBBK-RELATED"/>
    <property type="match status" value="1"/>
</dbReference>
<dbReference type="GO" id="GO:0009103">
    <property type="term" value="P:lipopolysaccharide biosynthetic process"/>
    <property type="evidence" value="ECO:0007669"/>
    <property type="project" value="TreeGrafter"/>
</dbReference>
<keyword evidence="1 3" id="KW-0808">Transferase</keyword>
<accession>A0A5P8WCH3</accession>
<gene>
    <name evidence="3" type="ORF">GXM_07828</name>
</gene>
<dbReference type="CDD" id="cd03801">
    <property type="entry name" value="GT4_PimA-like"/>
    <property type="match status" value="1"/>
</dbReference>
<dbReference type="InterPro" id="IPR001296">
    <property type="entry name" value="Glyco_trans_1"/>
</dbReference>
<dbReference type="EMBL" id="CP045227">
    <property type="protein sequence ID" value="QFS50334.1"/>
    <property type="molecule type" value="Genomic_DNA"/>
</dbReference>
<dbReference type="RefSeq" id="WP_152591386.1">
    <property type="nucleotide sequence ID" value="NZ_CP045227.1"/>
</dbReference>
<dbReference type="GO" id="GO:0016757">
    <property type="term" value="F:glycosyltransferase activity"/>
    <property type="evidence" value="ECO:0007669"/>
    <property type="project" value="InterPro"/>
</dbReference>
<evidence type="ECO:0000313" key="4">
    <source>
        <dbReference type="Proteomes" id="UP000326678"/>
    </source>
</evidence>
<evidence type="ECO:0000313" key="3">
    <source>
        <dbReference type="EMBL" id="QFS50334.1"/>
    </source>
</evidence>
<name>A0A5P8WCH3_9NOSO</name>